<dbReference type="InterPro" id="IPR002172">
    <property type="entry name" value="LDrepeatLR_classA_rpt"/>
</dbReference>
<dbReference type="InterPro" id="IPR050906">
    <property type="entry name" value="Notch_signaling"/>
</dbReference>
<evidence type="ECO:0000313" key="10">
    <source>
        <dbReference type="Proteomes" id="UP000663870"/>
    </source>
</evidence>
<feature type="transmembrane region" description="Helical" evidence="6">
    <location>
        <begin position="1205"/>
        <end position="1223"/>
    </location>
</feature>
<accession>A0A815CDZ2</accession>
<dbReference type="PANTHER" id="PTHR24044:SF420">
    <property type="entry name" value="DELTA AND NOTCH-LIKE EPIDERMAL GROWTH FACTOR-RELATED RECEPTOR ISOFORM X1"/>
    <property type="match status" value="1"/>
</dbReference>
<comment type="subcellular location">
    <subcellularLocation>
        <location evidence="1">Membrane</location>
    </subcellularLocation>
</comment>
<dbReference type="Gene3D" id="1.20.1070.10">
    <property type="entry name" value="Rhodopsin 7-helix transmembrane proteins"/>
    <property type="match status" value="1"/>
</dbReference>
<dbReference type="Pfam" id="PF00001">
    <property type="entry name" value="7tm_1"/>
    <property type="match status" value="1"/>
</dbReference>
<reference evidence="9" key="1">
    <citation type="submission" date="2021-02" db="EMBL/GenBank/DDBJ databases">
        <authorList>
            <person name="Nowell W R."/>
        </authorList>
    </citation>
    <scope>NUCLEOTIDE SEQUENCE</scope>
</reference>
<dbReference type="PROSITE" id="PS01186">
    <property type="entry name" value="EGF_2"/>
    <property type="match status" value="2"/>
</dbReference>
<dbReference type="SUPFAM" id="SSF57196">
    <property type="entry name" value="EGF/Laminin"/>
    <property type="match status" value="3"/>
</dbReference>
<keyword evidence="3 6" id="KW-1133">Transmembrane helix</keyword>
<evidence type="ECO:0000256" key="3">
    <source>
        <dbReference type="ARBA" id="ARBA00022989"/>
    </source>
</evidence>
<feature type="transmembrane region" description="Helical" evidence="6">
    <location>
        <begin position="1019"/>
        <end position="1045"/>
    </location>
</feature>
<dbReference type="SUPFAM" id="SSF81321">
    <property type="entry name" value="Family A G protein-coupled receptor-like"/>
    <property type="match status" value="1"/>
</dbReference>
<feature type="domain" description="EGF-like" evidence="7">
    <location>
        <begin position="692"/>
        <end position="703"/>
    </location>
</feature>
<feature type="transmembrane region" description="Helical" evidence="6">
    <location>
        <begin position="1235"/>
        <end position="1257"/>
    </location>
</feature>
<organism evidence="9 10">
    <name type="scientific">Rotaria sordida</name>
    <dbReference type="NCBI Taxonomy" id="392033"/>
    <lineage>
        <taxon>Eukaryota</taxon>
        <taxon>Metazoa</taxon>
        <taxon>Spiralia</taxon>
        <taxon>Gnathifera</taxon>
        <taxon>Rotifera</taxon>
        <taxon>Eurotatoria</taxon>
        <taxon>Bdelloidea</taxon>
        <taxon>Philodinida</taxon>
        <taxon>Philodinidae</taxon>
        <taxon>Rotaria</taxon>
    </lineage>
</organism>
<evidence type="ECO:0000259" key="8">
    <source>
        <dbReference type="PROSITE" id="PS01186"/>
    </source>
</evidence>
<keyword evidence="4 6" id="KW-0472">Membrane</keyword>
<dbReference type="EMBL" id="CAJNOL010001094">
    <property type="protein sequence ID" value="CAF1286045.1"/>
    <property type="molecule type" value="Genomic_DNA"/>
</dbReference>
<proteinExistence type="predicted"/>
<evidence type="ECO:0000256" key="5">
    <source>
        <dbReference type="ARBA" id="ARBA00023157"/>
    </source>
</evidence>
<dbReference type="InterPro" id="IPR000742">
    <property type="entry name" value="EGF"/>
</dbReference>
<dbReference type="SMART" id="SM00192">
    <property type="entry name" value="LDLa"/>
    <property type="match status" value="2"/>
</dbReference>
<sequence>MDIPYQIIPYCIRSLNFSNNSLINNETHIIHGTSITFETLQQNNITSEKLYLSFAPIDVVERYQAFLENPHLSSSMQIFYNCSIPWFGEFCQYTFNSTLTFKELVSSFSSAYSHNYLFQRGPCYTFLKCDRGLAPPCLDWREICDGKIDCLDGGNDEFGCEELITNECKEDEFRCSNGFCIPKEFFSDETFDPDCMDSSDEISSGADANNDYQRCELDPSFRCEERTCRNERWIPCANGDCSVKACTNNRHLLLLQAKLSRNANSHLSFDCWISMICLSVYFDNRFDLVDEMKCREKNISESLFRQNCPTFFFFPAQSIILNHVRFAYEKNFTNKYRYNLLLPHYVCYDQQLCEWLPATILKNNLTCRTLSELNLDKELKLPESLEYIILNFFLKCSTIVNTYDQCPKSKPFRCANSSKCLSLSRILDGESSNKLKMVYFTLKNHRNYPDIDGINNEDNSIVTTSVDSVPSDKFTVNWDQLANYNLKAFCNRGFPVYVNNLKEHYCLCPPAYFGYQCEYQSQRVSLTLRFRTAELRTMFTFVMMLMDENVNIHSSEQIDYISIRNCRKKYNFYLLYSTRPKNFNHTYYVRIDVYDRLKMKYYISMYYPIRYSFLPVYRLVLRLDIPMREVITISNNCPLKCLHGQCRYFLNSDKYFCQCVNGYSGMLCTIKNSCNCSSDSICIGVVQNRSICICPHGKFGPRCYLKSTVCISNPCLNNGRCIIGDEKFSKTEYYCLCPEGFMGVLCEINQTKIEFIFEKTIPIPQSILIHFFYVSSIPYEPAHLHLADPIRTTLISKIKSYEHSTFIYYGGTFHMIFVEFNEHRYLAFLQQNSTLAMNISITIIPQHQCASIKELLDDHIQTLPRWHRAKYYHVPCQKHSNLVCFYDNDYFMCLCDIDRHANCFKFDYKPVYNYLGSNFCTNDGQYYLDNNTCPTSSSCFCKDCYYGSRCQFTTKGFGLSLDDILGYSIWPNFSFSKQPIIVKLCTIGTILMFSIAIVNSILSIVTFQTKNSLKIGCGIYLLGSSITSLLTMTIFTIKFVLLLISQMSRITNYSFLKSNCLCLDILLRSFLAIGDWLNACVSIERTLTIRLGISFNKVKSKEIAKKIVLGIYLSVFVSFIYDPIYRRLLEEIEEQRIWCVVHYPSSVRIFATFNNVFHFIVPLTINYISTVSIIILLAQQKSKTRKQETYKQHLWQQFHKHKHRLLSSFILGIIALPRLVISLMSNCMKSARNPWLYVCSYFISFIPPSIIFILYVLPSEFYRKEFNKATVGIRKTIQTQFRCK</sequence>
<feature type="domain" description="EGF-like" evidence="7 8">
    <location>
        <begin position="657"/>
        <end position="668"/>
    </location>
</feature>
<evidence type="ECO:0000256" key="2">
    <source>
        <dbReference type="ARBA" id="ARBA00022692"/>
    </source>
</evidence>
<protein>
    <recommendedName>
        <fullName evidence="7 8">EGF-like domain-containing protein</fullName>
    </recommendedName>
</protein>
<dbReference type="CDD" id="cd00054">
    <property type="entry name" value="EGF_CA"/>
    <property type="match status" value="1"/>
</dbReference>
<dbReference type="InterPro" id="IPR036055">
    <property type="entry name" value="LDL_receptor-like_sf"/>
</dbReference>
<dbReference type="Gene3D" id="2.10.25.10">
    <property type="entry name" value="Laminin"/>
    <property type="match status" value="2"/>
</dbReference>
<feature type="domain" description="EGF-like" evidence="7 8">
    <location>
        <begin position="735"/>
        <end position="746"/>
    </location>
</feature>
<feature type="transmembrane region" description="Helical" evidence="6">
    <location>
        <begin position="1156"/>
        <end position="1178"/>
    </location>
</feature>
<dbReference type="GO" id="GO:0016020">
    <property type="term" value="C:membrane"/>
    <property type="evidence" value="ECO:0007669"/>
    <property type="project" value="UniProtKB-SubCell"/>
</dbReference>
<dbReference type="SUPFAM" id="SSF57424">
    <property type="entry name" value="LDL receptor-like module"/>
    <property type="match status" value="1"/>
</dbReference>
<name>A0A815CDZ2_9BILA</name>
<feature type="transmembrane region" description="Helical" evidence="6">
    <location>
        <begin position="980"/>
        <end position="1007"/>
    </location>
</feature>
<evidence type="ECO:0000256" key="1">
    <source>
        <dbReference type="ARBA" id="ARBA00004370"/>
    </source>
</evidence>
<dbReference type="GO" id="GO:0004930">
    <property type="term" value="F:G protein-coupled receptor activity"/>
    <property type="evidence" value="ECO:0007669"/>
    <property type="project" value="InterPro"/>
</dbReference>
<evidence type="ECO:0000256" key="6">
    <source>
        <dbReference type="SAM" id="Phobius"/>
    </source>
</evidence>
<keyword evidence="10" id="KW-1185">Reference proteome</keyword>
<evidence type="ECO:0000313" key="9">
    <source>
        <dbReference type="EMBL" id="CAF1286045.1"/>
    </source>
</evidence>
<dbReference type="CDD" id="cd00112">
    <property type="entry name" value="LDLa"/>
    <property type="match status" value="1"/>
</dbReference>
<dbReference type="Gene3D" id="4.10.400.10">
    <property type="entry name" value="Low-density Lipoprotein Receptor"/>
    <property type="match status" value="1"/>
</dbReference>
<dbReference type="SMART" id="SM00181">
    <property type="entry name" value="EGF"/>
    <property type="match status" value="3"/>
</dbReference>
<dbReference type="InterPro" id="IPR000276">
    <property type="entry name" value="GPCR_Rhodpsn"/>
</dbReference>
<dbReference type="PROSITE" id="PS00022">
    <property type="entry name" value="EGF_1"/>
    <property type="match status" value="3"/>
</dbReference>
<gene>
    <name evidence="9" type="ORF">JXQ802_LOCUS28742</name>
</gene>
<evidence type="ECO:0000256" key="4">
    <source>
        <dbReference type="ARBA" id="ARBA00023136"/>
    </source>
</evidence>
<dbReference type="GO" id="GO:0005112">
    <property type="term" value="F:Notch binding"/>
    <property type="evidence" value="ECO:0007669"/>
    <property type="project" value="TreeGrafter"/>
</dbReference>
<dbReference type="PANTHER" id="PTHR24044">
    <property type="entry name" value="NOTCH LIGAND FAMILY MEMBER"/>
    <property type="match status" value="1"/>
</dbReference>
<dbReference type="Pfam" id="PF00008">
    <property type="entry name" value="EGF"/>
    <property type="match status" value="1"/>
</dbReference>
<comment type="caution">
    <text evidence="9">The sequence shown here is derived from an EMBL/GenBank/DDBJ whole genome shotgun (WGS) entry which is preliminary data.</text>
</comment>
<evidence type="ECO:0000259" key="7">
    <source>
        <dbReference type="PROSITE" id="PS00022"/>
    </source>
</evidence>
<keyword evidence="2 6" id="KW-0812">Transmembrane</keyword>
<keyword evidence="5" id="KW-1015">Disulfide bond</keyword>
<dbReference type="Proteomes" id="UP000663870">
    <property type="component" value="Unassembled WGS sequence"/>
</dbReference>